<gene>
    <name evidence="1" type="ORF">LUCI_3027</name>
</gene>
<organism evidence="1 2">
    <name type="scientific">Lucifera butyrica</name>
    <dbReference type="NCBI Taxonomy" id="1351585"/>
    <lineage>
        <taxon>Bacteria</taxon>
        <taxon>Bacillati</taxon>
        <taxon>Bacillota</taxon>
        <taxon>Negativicutes</taxon>
        <taxon>Veillonellales</taxon>
        <taxon>Veillonellaceae</taxon>
        <taxon>Lucifera</taxon>
    </lineage>
</organism>
<dbReference type="EMBL" id="UPPP01000080">
    <property type="protein sequence ID" value="VBB07762.1"/>
    <property type="molecule type" value="Genomic_DNA"/>
</dbReference>
<proteinExistence type="predicted"/>
<sequence>MTQIYNDLHQFTDYIEPINLSLHQYLLLSAEPTLIHTQRL</sequence>
<dbReference type="Proteomes" id="UP000277811">
    <property type="component" value="Unassembled WGS sequence"/>
</dbReference>
<keyword evidence="2" id="KW-1185">Reference proteome</keyword>
<protein>
    <submittedName>
        <fullName evidence="1">Uncharacterized protein</fullName>
    </submittedName>
</protein>
<name>A0A498RBY2_9FIRM</name>
<evidence type="ECO:0000313" key="1">
    <source>
        <dbReference type="EMBL" id="VBB07762.1"/>
    </source>
</evidence>
<reference evidence="1 2" key="1">
    <citation type="submission" date="2018-06" db="EMBL/GenBank/DDBJ databases">
        <authorList>
            <person name="Strepis N."/>
        </authorList>
    </citation>
    <scope>NUCLEOTIDE SEQUENCE [LARGE SCALE GENOMIC DNA]</scope>
    <source>
        <strain evidence="1">LUCI</strain>
    </source>
</reference>
<accession>A0A498RBY2</accession>
<dbReference type="AlphaFoldDB" id="A0A498RBY2"/>
<evidence type="ECO:0000313" key="2">
    <source>
        <dbReference type="Proteomes" id="UP000277811"/>
    </source>
</evidence>